<dbReference type="CDD" id="cd03713">
    <property type="entry name" value="EFG_mtEFG_C"/>
    <property type="match status" value="1"/>
</dbReference>
<dbReference type="FunFam" id="3.30.230.10:FF:000003">
    <property type="entry name" value="Elongation factor G"/>
    <property type="match status" value="1"/>
</dbReference>
<dbReference type="InterPro" id="IPR000640">
    <property type="entry name" value="EFG_V-like"/>
</dbReference>
<keyword evidence="3" id="KW-0547">Nucleotide-binding</keyword>
<dbReference type="NCBIfam" id="TIGR00231">
    <property type="entry name" value="small_GTP"/>
    <property type="match status" value="1"/>
</dbReference>
<dbReference type="NCBIfam" id="NF009381">
    <property type="entry name" value="PRK12740.1-5"/>
    <property type="match status" value="1"/>
</dbReference>
<protein>
    <recommendedName>
        <fullName evidence="2 5">Elongation factor G</fullName>
    </recommendedName>
</protein>
<dbReference type="SUPFAM" id="SSF54211">
    <property type="entry name" value="Ribosomal protein S5 domain 2-like"/>
    <property type="match status" value="1"/>
</dbReference>
<dbReference type="Pfam" id="PF22042">
    <property type="entry name" value="EF-G_D2"/>
    <property type="match status" value="1"/>
</dbReference>
<dbReference type="GO" id="GO:0032790">
    <property type="term" value="P:ribosome disassembly"/>
    <property type="evidence" value="ECO:0007669"/>
    <property type="project" value="TreeGrafter"/>
</dbReference>
<evidence type="ECO:0000313" key="7">
    <source>
        <dbReference type="EMBL" id="AZT90829.1"/>
    </source>
</evidence>
<dbReference type="InterPro" id="IPR004540">
    <property type="entry name" value="Transl_elong_EFG/EF2"/>
</dbReference>
<dbReference type="Proteomes" id="UP000282930">
    <property type="component" value="Chromosome"/>
</dbReference>
<dbReference type="InterPro" id="IPR000795">
    <property type="entry name" value="T_Tr_GTP-bd_dom"/>
</dbReference>
<dbReference type="AlphaFoldDB" id="A0A3T0D738"/>
<dbReference type="Gene3D" id="2.40.30.10">
    <property type="entry name" value="Translation factors"/>
    <property type="match status" value="1"/>
</dbReference>
<dbReference type="InterPro" id="IPR009022">
    <property type="entry name" value="EFG_III"/>
</dbReference>
<dbReference type="InterPro" id="IPR035649">
    <property type="entry name" value="EFG_V"/>
</dbReference>
<dbReference type="Pfam" id="PF14492">
    <property type="entry name" value="EFG_III"/>
    <property type="match status" value="1"/>
</dbReference>
<dbReference type="InterPro" id="IPR053905">
    <property type="entry name" value="EF-G-like_DII"/>
</dbReference>
<accession>A0A3T0D738</accession>
<dbReference type="NCBIfam" id="TIGR00484">
    <property type="entry name" value="EF-G"/>
    <property type="match status" value="1"/>
</dbReference>
<dbReference type="InterPro" id="IPR005225">
    <property type="entry name" value="Small_GTP-bd"/>
</dbReference>
<organism evidence="7 8">
    <name type="scientific">Caldicellulosiruptor changbaiensis</name>
    <dbReference type="NCBI Taxonomy" id="1222016"/>
    <lineage>
        <taxon>Bacteria</taxon>
        <taxon>Bacillati</taxon>
        <taxon>Bacillota</taxon>
        <taxon>Bacillota incertae sedis</taxon>
        <taxon>Caldicellulosiruptorales</taxon>
        <taxon>Caldicellulosiruptoraceae</taxon>
        <taxon>Caldicellulosiruptor</taxon>
    </lineage>
</organism>
<dbReference type="Gene3D" id="3.40.50.300">
    <property type="entry name" value="P-loop containing nucleotide triphosphate hydrolases"/>
    <property type="match status" value="1"/>
</dbReference>
<keyword evidence="4" id="KW-0342">GTP-binding</keyword>
<dbReference type="Gene3D" id="3.30.70.870">
    <property type="entry name" value="Elongation Factor G (Translational Gtpase), domain 3"/>
    <property type="match status" value="1"/>
</dbReference>
<comment type="similarity">
    <text evidence="1">Belongs to the TRAFAC class translation factor GTPase superfamily. Classic translation factor GTPase family. EF-G/EF-2 subfamily.</text>
</comment>
<dbReference type="GO" id="GO:0003924">
    <property type="term" value="F:GTPase activity"/>
    <property type="evidence" value="ECO:0007669"/>
    <property type="project" value="InterPro"/>
</dbReference>
<dbReference type="NCBIfam" id="NF009379">
    <property type="entry name" value="PRK12740.1-3"/>
    <property type="match status" value="1"/>
</dbReference>
<dbReference type="InterPro" id="IPR009000">
    <property type="entry name" value="Transl_B-barrel_sf"/>
</dbReference>
<dbReference type="InterPro" id="IPR047872">
    <property type="entry name" value="EFG_IV"/>
</dbReference>
<dbReference type="InterPro" id="IPR005517">
    <property type="entry name" value="Transl_elong_EFG/EF2_IV"/>
</dbReference>
<dbReference type="PANTHER" id="PTHR43261:SF6">
    <property type="entry name" value="ELONGATION FACTOR G-LIKE PROTEIN"/>
    <property type="match status" value="1"/>
</dbReference>
<evidence type="ECO:0000256" key="3">
    <source>
        <dbReference type="ARBA" id="ARBA00022741"/>
    </source>
</evidence>
<evidence type="ECO:0000313" key="8">
    <source>
        <dbReference type="Proteomes" id="UP000282930"/>
    </source>
</evidence>
<dbReference type="KEGG" id="ccha:ELD05_09345"/>
<dbReference type="GO" id="GO:0003746">
    <property type="term" value="F:translation elongation factor activity"/>
    <property type="evidence" value="ECO:0007669"/>
    <property type="project" value="UniProtKB-UniRule"/>
</dbReference>
<dbReference type="RefSeq" id="WP_127352211.1">
    <property type="nucleotide sequence ID" value="NZ_CP034791.1"/>
</dbReference>
<dbReference type="Pfam" id="PF00679">
    <property type="entry name" value="EFG_C"/>
    <property type="match status" value="1"/>
</dbReference>
<feature type="domain" description="Tr-type G" evidence="6">
    <location>
        <begin position="7"/>
        <end position="279"/>
    </location>
</feature>
<evidence type="ECO:0000256" key="2">
    <source>
        <dbReference type="ARBA" id="ARBA00017872"/>
    </source>
</evidence>
<dbReference type="SMART" id="SM00838">
    <property type="entry name" value="EFG_C"/>
    <property type="match status" value="1"/>
</dbReference>
<dbReference type="EMBL" id="CP034791">
    <property type="protein sequence ID" value="AZT90829.1"/>
    <property type="molecule type" value="Genomic_DNA"/>
</dbReference>
<keyword evidence="7" id="KW-0251">Elongation factor</keyword>
<dbReference type="PANTHER" id="PTHR43261">
    <property type="entry name" value="TRANSLATION ELONGATION FACTOR G-RELATED"/>
    <property type="match status" value="1"/>
</dbReference>
<evidence type="ECO:0000256" key="4">
    <source>
        <dbReference type="ARBA" id="ARBA00023134"/>
    </source>
</evidence>
<dbReference type="NCBIfam" id="NF009891">
    <property type="entry name" value="PRK13351.1-1"/>
    <property type="match status" value="1"/>
</dbReference>
<keyword evidence="8" id="KW-1185">Reference proteome</keyword>
<reference evidence="7 8" key="1">
    <citation type="submission" date="2018-12" db="EMBL/GenBank/DDBJ databases">
        <title>Genome sequence from the cellulolytic species, Caldicellulosiruptor changbaiensis.</title>
        <authorList>
            <person name="Blumer-Schuette S.E."/>
            <person name="Mendoza C."/>
        </authorList>
    </citation>
    <scope>NUCLEOTIDE SEQUENCE [LARGE SCALE GENOMIC DNA]</scope>
    <source>
        <strain evidence="7 8">CBS-Z</strain>
    </source>
</reference>
<dbReference type="PROSITE" id="PS51722">
    <property type="entry name" value="G_TR_2"/>
    <property type="match status" value="1"/>
</dbReference>
<dbReference type="CDD" id="cd01434">
    <property type="entry name" value="EFG_mtEFG1_IV"/>
    <property type="match status" value="1"/>
</dbReference>
<dbReference type="InterPro" id="IPR027417">
    <property type="entry name" value="P-loop_NTPase"/>
</dbReference>
<dbReference type="SUPFAM" id="SSF54980">
    <property type="entry name" value="EF-G C-terminal domain-like"/>
    <property type="match status" value="2"/>
</dbReference>
<dbReference type="InterPro" id="IPR020568">
    <property type="entry name" value="Ribosomal_Su5_D2-typ_SF"/>
</dbReference>
<dbReference type="Pfam" id="PF03764">
    <property type="entry name" value="EFG_IV"/>
    <property type="match status" value="1"/>
</dbReference>
<dbReference type="PRINTS" id="PR00315">
    <property type="entry name" value="ELONGATNFCT"/>
</dbReference>
<dbReference type="FunFam" id="3.30.70.870:FF:000002">
    <property type="entry name" value="Translation elongation factor 2"/>
    <property type="match status" value="1"/>
</dbReference>
<gene>
    <name evidence="7" type="primary">fusA</name>
    <name evidence="7" type="ORF">ELD05_09345</name>
</gene>
<dbReference type="InterPro" id="IPR041095">
    <property type="entry name" value="EFG_II"/>
</dbReference>
<dbReference type="Gene3D" id="3.30.230.10">
    <property type="match status" value="1"/>
</dbReference>
<dbReference type="SUPFAM" id="SSF52540">
    <property type="entry name" value="P-loop containing nucleoside triphosphate hydrolases"/>
    <property type="match status" value="1"/>
</dbReference>
<dbReference type="InterPro" id="IPR014721">
    <property type="entry name" value="Ribsml_uS5_D2-typ_fold_subgr"/>
</dbReference>
<dbReference type="CDD" id="cd04170">
    <property type="entry name" value="EF-G_bact"/>
    <property type="match status" value="1"/>
</dbReference>
<evidence type="ECO:0000256" key="5">
    <source>
        <dbReference type="NCBIfam" id="TIGR00484"/>
    </source>
</evidence>
<sequence>MKEYAPQYIKNVVLLGHGGDGKTILTDSMLFNAKCIDRIGRTEDGTTTSDFDPEEIKRRISISMTVEPLEWGDYKINVLDTPGYFDFVGEVCEAIHVAESAILVIGAKTGVQVGAEKGWEFAENKKLPVLIFINKMDEENADFEKVLKKIADVLTLKAIPIQYPIIENGKFVGLVDIISKKAYVYENNSAKEVPIPSGLIDRVEELRNSLIEASVENDEELMEKYFSGEEISTDEIFRGLKLGVLSRSVFPVMCGSASKNLGVKELLDAIVRLLPSSAEKEFKVKDVKNNSEIVLKPDTSLPACAFVFKTVADPFVGRITFLKVLTGTLRPDMTLYNTSSDRQEKISQLFVIRGKKQIPTAELKAGDIGVVTKLQSTLTNTTLCDPSKLLQVETIEFPRPWLMLAIEPKAKGDEEKISNGLHRLMEEDLTFKIEKNNETGQNIIYGIGELHIDVIVNKLKNKFGVSVVLSEPKVPYRETIRKKVKSEGKYKKQTGGHGQYGHVFIEFEPSPVEDLVFEEKIFGGAVPKQYIPAVEKGLRECIKKGVLAGYPVMNLKATLVDGSYHPVDSSELAFKVATSLAYKKGLAQANPVLLEPIMNVKVVVPESYTGDIMGDLNRRRGRVLGMEPVDKNMEKIEAEVPLAEMFKYATDLRSMTQGRGWFTMEFVRYEEVPSHIAQKVIEAAKAQMTEEEEE</sequence>
<keyword evidence="7" id="KW-0648">Protein biosynthesis</keyword>
<dbReference type="CDD" id="cd16262">
    <property type="entry name" value="EFG_III"/>
    <property type="match status" value="1"/>
</dbReference>
<dbReference type="Pfam" id="PF00009">
    <property type="entry name" value="GTP_EFTU"/>
    <property type="match status" value="1"/>
</dbReference>
<dbReference type="InterPro" id="IPR035647">
    <property type="entry name" value="EFG_III/V"/>
</dbReference>
<proteinExistence type="inferred from homology"/>
<dbReference type="GO" id="GO:0005525">
    <property type="term" value="F:GTP binding"/>
    <property type="evidence" value="ECO:0007669"/>
    <property type="project" value="UniProtKB-UniRule"/>
</dbReference>
<dbReference type="SUPFAM" id="SSF50447">
    <property type="entry name" value="Translation proteins"/>
    <property type="match status" value="1"/>
</dbReference>
<dbReference type="Gene3D" id="3.30.70.240">
    <property type="match status" value="1"/>
</dbReference>
<dbReference type="CDD" id="cd04088">
    <property type="entry name" value="EFG_mtEFG_II"/>
    <property type="match status" value="1"/>
</dbReference>
<name>A0A3T0D738_9FIRM</name>
<evidence type="ECO:0000259" key="6">
    <source>
        <dbReference type="PROSITE" id="PS51722"/>
    </source>
</evidence>
<evidence type="ECO:0000256" key="1">
    <source>
        <dbReference type="ARBA" id="ARBA00005870"/>
    </source>
</evidence>
<dbReference type="SMART" id="SM00889">
    <property type="entry name" value="EFG_IV"/>
    <property type="match status" value="1"/>
</dbReference>
<dbReference type="FunFam" id="3.30.70.240:FF:000001">
    <property type="entry name" value="Elongation factor G"/>
    <property type="match status" value="1"/>
</dbReference>